<keyword evidence="2" id="KW-1185">Reference proteome</keyword>
<comment type="caution">
    <text evidence="1">The sequence shown here is derived from an EMBL/GenBank/DDBJ whole genome shotgun (WGS) entry which is preliminary data.</text>
</comment>
<reference evidence="1 2" key="1">
    <citation type="submission" date="2018-12" db="EMBL/GenBank/DDBJ databases">
        <title>Sphingomonas sp. HMF7854 Genome sequencing and assembly.</title>
        <authorList>
            <person name="Cha I."/>
            <person name="Kang H."/>
            <person name="Kim H."/>
            <person name="Kang J."/>
            <person name="Joh K."/>
        </authorList>
    </citation>
    <scope>NUCLEOTIDE SEQUENCE [LARGE SCALE GENOMIC DNA]</scope>
    <source>
        <strain evidence="1 2">HMF7854</strain>
    </source>
</reference>
<dbReference type="RefSeq" id="WP_126719849.1">
    <property type="nucleotide sequence ID" value="NZ_RWJF01000001.1"/>
</dbReference>
<dbReference type="InterPro" id="IPR036388">
    <property type="entry name" value="WH-like_DNA-bd_sf"/>
</dbReference>
<dbReference type="OrthoDB" id="7594920at2"/>
<proteinExistence type="predicted"/>
<evidence type="ECO:0000313" key="2">
    <source>
        <dbReference type="Proteomes" id="UP000274661"/>
    </source>
</evidence>
<name>A0A429VD23_9SPHN</name>
<evidence type="ECO:0000313" key="1">
    <source>
        <dbReference type="EMBL" id="RST31910.1"/>
    </source>
</evidence>
<dbReference type="SUPFAM" id="SSF46785">
    <property type="entry name" value="Winged helix' DNA-binding domain"/>
    <property type="match status" value="1"/>
</dbReference>
<dbReference type="Gene3D" id="1.10.10.10">
    <property type="entry name" value="Winged helix-like DNA-binding domain superfamily/Winged helix DNA-binding domain"/>
    <property type="match status" value="1"/>
</dbReference>
<dbReference type="Proteomes" id="UP000274661">
    <property type="component" value="Unassembled WGS sequence"/>
</dbReference>
<dbReference type="InterPro" id="IPR036390">
    <property type="entry name" value="WH_DNA-bd_sf"/>
</dbReference>
<sequence length="308" mass="32898">MTAATWAKAANDFWGEAPVLLAADSLLSEQRARRTLEASGLRITGPVDLLAAPQRLAEQARASAVWVELSVDGGAPMDRLLERLDQDVRDGRYPAVVSAPVELIDAVLAIASGADIQLVVDGSEAERLTALAIARSGAGRASSVHDAAADSQSNRLRQLSDEVSRIAATLARLSTGPGAVGLAPIALAPPGDAPPSVQPEQLRAIIRARRLRANYFSADLFADPAWDMLLDLLQAEIAQHRVPVSSLCIAAAVPSTTALRWIKTMTDSGLLHRRNDPHDGRRVFIELAPATSQSMRRYFAEVGKMLPI</sequence>
<protein>
    <submittedName>
        <fullName evidence="1">MarR family transcriptional regulator</fullName>
    </submittedName>
</protein>
<dbReference type="EMBL" id="RWJF01000001">
    <property type="protein sequence ID" value="RST31910.1"/>
    <property type="molecule type" value="Genomic_DNA"/>
</dbReference>
<dbReference type="AlphaFoldDB" id="A0A429VD23"/>
<organism evidence="1 2">
    <name type="scientific">Sphingomonas ginkgonis</name>
    <dbReference type="NCBI Taxonomy" id="2315330"/>
    <lineage>
        <taxon>Bacteria</taxon>
        <taxon>Pseudomonadati</taxon>
        <taxon>Pseudomonadota</taxon>
        <taxon>Alphaproteobacteria</taxon>
        <taxon>Sphingomonadales</taxon>
        <taxon>Sphingomonadaceae</taxon>
        <taxon>Sphingomonas</taxon>
    </lineage>
</organism>
<gene>
    <name evidence="1" type="ORF">HMF7854_14470</name>
</gene>
<accession>A0A429VD23</accession>